<organism evidence="2 5">
    <name type="scientific">Photorhabdus heterorhabditis</name>
    <dbReference type="NCBI Taxonomy" id="880156"/>
    <lineage>
        <taxon>Bacteria</taxon>
        <taxon>Pseudomonadati</taxon>
        <taxon>Pseudomonadota</taxon>
        <taxon>Gammaproteobacteria</taxon>
        <taxon>Enterobacterales</taxon>
        <taxon>Morganellaceae</taxon>
        <taxon>Photorhabdus</taxon>
    </lineage>
</organism>
<keyword evidence="1" id="KW-0732">Signal</keyword>
<reference evidence="2 5" key="2">
    <citation type="submission" date="2019-09" db="EMBL/GenBank/DDBJ databases">
        <title>Whole genome sequence of Photorhabdus heterorhabditis strain ETL (Enterobacteriales: Enterobacteriaceae) a bacterial symbiont of Heterorhabditis zealandica strain ETL (Rhabditida: Heterorhabditidae).</title>
        <authorList>
            <person name="Lulamba T.E."/>
            <person name="Serepa-Dlamini M.H."/>
        </authorList>
    </citation>
    <scope>NUCLEOTIDE SEQUENCE [LARGE SCALE GENOMIC DNA]</scope>
    <source>
        <strain evidence="2 5">ETL</strain>
    </source>
</reference>
<dbReference type="AlphaFoldDB" id="A0A5B0WHG5"/>
<comment type="caution">
    <text evidence="2">The sequence shown here is derived from an EMBL/GenBank/DDBJ whole genome shotgun (WGS) entry which is preliminary data.</text>
</comment>
<evidence type="ECO:0000256" key="1">
    <source>
        <dbReference type="SAM" id="SignalP"/>
    </source>
</evidence>
<dbReference type="STRING" id="880156.AM629_06275"/>
<dbReference type="EMBL" id="LJCS01000011">
    <property type="protein sequence ID" value="KOY62819.1"/>
    <property type="molecule type" value="Genomic_DNA"/>
</dbReference>
<accession>A0A5B0WHG5</accession>
<protein>
    <recommendedName>
        <fullName evidence="6">TrhZ</fullName>
    </recommendedName>
</protein>
<evidence type="ECO:0000313" key="5">
    <source>
        <dbReference type="Proteomes" id="UP000322184"/>
    </source>
</evidence>
<proteinExistence type="predicted"/>
<dbReference type="EMBL" id="VTUW01000026">
    <property type="protein sequence ID" value="KAA1186423.1"/>
    <property type="molecule type" value="Genomic_DNA"/>
</dbReference>
<dbReference type="RefSeq" id="WP_054477192.1">
    <property type="nucleotide sequence ID" value="NZ_CAWMRL010000011.1"/>
</dbReference>
<dbReference type="OrthoDB" id="6606335at2"/>
<evidence type="ECO:0000313" key="4">
    <source>
        <dbReference type="Proteomes" id="UP000037727"/>
    </source>
</evidence>
<dbReference type="Proteomes" id="UP000037727">
    <property type="component" value="Unassembled WGS sequence"/>
</dbReference>
<evidence type="ECO:0000313" key="2">
    <source>
        <dbReference type="EMBL" id="KAA1186423.1"/>
    </source>
</evidence>
<evidence type="ECO:0000313" key="3">
    <source>
        <dbReference type="EMBL" id="KOY62819.1"/>
    </source>
</evidence>
<evidence type="ECO:0008006" key="6">
    <source>
        <dbReference type="Google" id="ProtNLM"/>
    </source>
</evidence>
<gene>
    <name evidence="3" type="ORF">AM629_06275</name>
    <name evidence="2" type="ORF">F0L16_13905</name>
</gene>
<sequence length="134" mass="14325">MKKLMFLTSLMLSQPVCAFPYKIVTDPPGASVKNVLTNEVIGLSPVVVDVANTEAGSTFGISYYRYENVAVRIVTVPPSAENGFAISGPAVVTMSLPGKTPLKVDNNENSATVTIQLKPYMSEPVRVAATNDNF</sequence>
<keyword evidence="4" id="KW-1185">Reference proteome</keyword>
<feature type="chain" id="PRO_5024299480" description="TrhZ" evidence="1">
    <location>
        <begin position="19"/>
        <end position="134"/>
    </location>
</feature>
<reference evidence="3 4" key="1">
    <citation type="submission" date="2015-09" db="EMBL/GenBank/DDBJ databases">
        <title>Draft genome sequence and assembly of Photorhabdus sp. VMG, a bacterial symbiont associated with Heterorhabditis zealandica.</title>
        <authorList>
            <person name="Naidoo S."/>
            <person name="Featherston J."/>
            <person name="Mothupi B."/>
            <person name="Gray V.M."/>
        </authorList>
    </citation>
    <scope>NUCLEOTIDE SEQUENCE [LARGE SCALE GENOMIC DNA]</scope>
    <source>
        <strain evidence="3 4">VMG</strain>
    </source>
</reference>
<feature type="signal peptide" evidence="1">
    <location>
        <begin position="1"/>
        <end position="18"/>
    </location>
</feature>
<name>A0A5B0WHG5_9GAMM</name>
<dbReference type="Proteomes" id="UP000322184">
    <property type="component" value="Unassembled WGS sequence"/>
</dbReference>